<feature type="domain" description="IF rod" evidence="6">
    <location>
        <begin position="148"/>
        <end position="458"/>
    </location>
</feature>
<proteinExistence type="inferred from homology"/>
<evidence type="ECO:0000256" key="5">
    <source>
        <dbReference type="SAM" id="MobiDB-lite"/>
    </source>
</evidence>
<dbReference type="PRINTS" id="PR01248">
    <property type="entry name" value="TYPE1KERATIN"/>
</dbReference>
<keyword evidence="2 4" id="KW-0175">Coiled coil</keyword>
<dbReference type="GeneTree" id="ENSGT00940000155258"/>
<protein>
    <recommendedName>
        <fullName evidence="6">IF rod domain-containing protein</fullName>
    </recommendedName>
</protein>
<dbReference type="InterPro" id="IPR039008">
    <property type="entry name" value="IF_rod_dom"/>
</dbReference>
<dbReference type="GO" id="GO:0005882">
    <property type="term" value="C:intermediate filament"/>
    <property type="evidence" value="ECO:0007669"/>
    <property type="project" value="UniProtKB-KW"/>
</dbReference>
<feature type="coiled-coil region" evidence="4">
    <location>
        <begin position="309"/>
        <end position="336"/>
    </location>
</feature>
<feature type="coiled-coil region" evidence="4">
    <location>
        <begin position="152"/>
        <end position="186"/>
    </location>
</feature>
<feature type="compositionally biased region" description="Low complexity" evidence="5">
    <location>
        <begin position="10"/>
        <end position="28"/>
    </location>
</feature>
<reference evidence="7" key="3">
    <citation type="submission" date="2025-09" db="UniProtKB">
        <authorList>
            <consortium name="Ensembl"/>
        </authorList>
    </citation>
    <scope>IDENTIFICATION</scope>
</reference>
<dbReference type="PROSITE" id="PS00226">
    <property type="entry name" value="IF_ROD_1"/>
    <property type="match status" value="1"/>
</dbReference>
<dbReference type="Pfam" id="PF00038">
    <property type="entry name" value="Filament"/>
    <property type="match status" value="1"/>
</dbReference>
<accession>A0AAR2JHF3</accession>
<sequence length="516" mass="54297">MGRSPPSPPSSESGGSVPPQKSYSSVRSIGSGSRWIGGGGARSSYGYSLGLGLGGGVHSQVGLGLGSGIGVGIGGGRLSASVGGSRLGASFGGRLGLGLASGGDAVGGGRLELGWAAGGGVGGVARGGAGFWTGGIADGGLHPFATNEKLELQSLNDRLAIYLDKVKKLEIANRELEEKLRGFKANKVPVTYDMQAYQIQLRPLQDQLADLLKDCSRLALLIDNAKLASDDYRIKYENEVAARQAVESDVAALKAMKIEYDLATAEMAQEYQILLKDRDTIQSTHEQEVLSLRGQVAGTLTVNVQAETSVDLSHRLADLRAEYENIAERNHREIENWYAGKMATKDQQISAVTEVTVTGSAEIVASRTQILTLQTELDAALLQKNQLEQHLVEVQGQNQNQLLTLSRLAGSLEGELASVRESALQQAREYQVLLSTKMQLEKEIATYKSLLEFAGDLSKFPGYSILSSWAQSSPAPSVDLRSLSPKASPAPSVSGEGAAAAGVVASSGSGSREGLK</sequence>
<evidence type="ECO:0000313" key="8">
    <source>
        <dbReference type="Proteomes" id="UP001501920"/>
    </source>
</evidence>
<evidence type="ECO:0000256" key="3">
    <source>
        <dbReference type="RuleBase" id="RU000685"/>
    </source>
</evidence>
<dbReference type="Gene3D" id="1.20.5.170">
    <property type="match status" value="1"/>
</dbReference>
<dbReference type="InterPro" id="IPR018039">
    <property type="entry name" value="IF_conserved"/>
</dbReference>
<feature type="coiled-coil region" evidence="4">
    <location>
        <begin position="370"/>
        <end position="397"/>
    </location>
</feature>
<evidence type="ECO:0000256" key="2">
    <source>
        <dbReference type="ARBA" id="ARBA00023054"/>
    </source>
</evidence>
<dbReference type="Gene3D" id="1.20.5.1160">
    <property type="entry name" value="Vasodilator-stimulated phosphoprotein"/>
    <property type="match status" value="1"/>
</dbReference>
<dbReference type="InterPro" id="IPR002957">
    <property type="entry name" value="Keratin_I"/>
</dbReference>
<dbReference type="PANTHER" id="PTHR23239">
    <property type="entry name" value="INTERMEDIATE FILAMENT"/>
    <property type="match status" value="1"/>
</dbReference>
<dbReference type="PANTHER" id="PTHR23239:SF366">
    <property type="entry name" value="KERATIN, TYPE I CYTOSKELETAL 47 KDA"/>
    <property type="match status" value="1"/>
</dbReference>
<name>A0AAR2JHF3_PYGNA</name>
<evidence type="ECO:0000259" key="6">
    <source>
        <dbReference type="PROSITE" id="PS51842"/>
    </source>
</evidence>
<feature type="compositionally biased region" description="Low complexity" evidence="5">
    <location>
        <begin position="487"/>
        <end position="510"/>
    </location>
</feature>
<evidence type="ECO:0000256" key="4">
    <source>
        <dbReference type="SAM" id="Coils"/>
    </source>
</evidence>
<dbReference type="SUPFAM" id="SSF64593">
    <property type="entry name" value="Intermediate filament protein, coiled coil region"/>
    <property type="match status" value="2"/>
</dbReference>
<reference evidence="7 8" key="1">
    <citation type="submission" date="2020-10" db="EMBL/GenBank/DDBJ databases">
        <title>Pygocentrus nattereri (red-bellied piranha) genome, fPygNat1, primary haplotype.</title>
        <authorList>
            <person name="Myers G."/>
            <person name="Meyer A."/>
            <person name="Karagic N."/>
            <person name="Pippel M."/>
            <person name="Winkler S."/>
            <person name="Tracey A."/>
            <person name="Wood J."/>
            <person name="Formenti G."/>
            <person name="Howe K."/>
            <person name="Fedrigo O."/>
            <person name="Jarvis E.D."/>
        </authorList>
    </citation>
    <scope>NUCLEOTIDE SEQUENCE [LARGE SCALE GENOMIC DNA]</scope>
</reference>
<dbReference type="Ensembl" id="ENSPNAT00000082433.1">
    <property type="protein sequence ID" value="ENSPNAP00000049634.1"/>
    <property type="gene ID" value="ENSPNAG00000001391.2"/>
</dbReference>
<reference evidence="7" key="2">
    <citation type="submission" date="2025-08" db="UniProtKB">
        <authorList>
            <consortium name="Ensembl"/>
        </authorList>
    </citation>
    <scope>IDENTIFICATION</scope>
</reference>
<keyword evidence="8" id="KW-1185">Reference proteome</keyword>
<feature type="region of interest" description="Disordered" evidence="5">
    <location>
        <begin position="474"/>
        <end position="516"/>
    </location>
</feature>
<dbReference type="SMART" id="SM01391">
    <property type="entry name" value="Filament"/>
    <property type="match status" value="1"/>
</dbReference>
<evidence type="ECO:0000256" key="1">
    <source>
        <dbReference type="ARBA" id="ARBA00022754"/>
    </source>
</evidence>
<organism evidence="7 8">
    <name type="scientific">Pygocentrus nattereri</name>
    <name type="common">Red-bellied piranha</name>
    <dbReference type="NCBI Taxonomy" id="42514"/>
    <lineage>
        <taxon>Eukaryota</taxon>
        <taxon>Metazoa</taxon>
        <taxon>Chordata</taxon>
        <taxon>Craniata</taxon>
        <taxon>Vertebrata</taxon>
        <taxon>Euteleostomi</taxon>
        <taxon>Actinopterygii</taxon>
        <taxon>Neopterygii</taxon>
        <taxon>Teleostei</taxon>
        <taxon>Ostariophysi</taxon>
        <taxon>Characiformes</taxon>
        <taxon>Characoidei</taxon>
        <taxon>Pygocentrus</taxon>
    </lineage>
</organism>
<dbReference type="Proteomes" id="UP001501920">
    <property type="component" value="Chromosome 12"/>
</dbReference>
<evidence type="ECO:0000313" key="7">
    <source>
        <dbReference type="Ensembl" id="ENSPNAP00000049634.1"/>
    </source>
</evidence>
<feature type="region of interest" description="Disordered" evidence="5">
    <location>
        <begin position="1"/>
        <end position="28"/>
    </location>
</feature>
<dbReference type="GO" id="GO:0005198">
    <property type="term" value="F:structural molecule activity"/>
    <property type="evidence" value="ECO:0007669"/>
    <property type="project" value="InterPro"/>
</dbReference>
<comment type="similarity">
    <text evidence="3">Belongs to the intermediate filament family.</text>
</comment>
<dbReference type="PROSITE" id="PS51842">
    <property type="entry name" value="IF_ROD_2"/>
    <property type="match status" value="1"/>
</dbReference>
<dbReference type="Gene3D" id="1.20.5.500">
    <property type="entry name" value="Single helix bin"/>
    <property type="match status" value="1"/>
</dbReference>
<keyword evidence="1 3" id="KW-0403">Intermediate filament</keyword>
<dbReference type="AlphaFoldDB" id="A0AAR2JHF3"/>